<evidence type="ECO:0000313" key="7">
    <source>
        <dbReference type="Proteomes" id="UP000259273"/>
    </source>
</evidence>
<evidence type="ECO:0000259" key="5">
    <source>
        <dbReference type="PROSITE" id="PS51007"/>
    </source>
</evidence>
<organism evidence="6 7">
    <name type="scientific">Haliea salexigens</name>
    <dbReference type="NCBI Taxonomy" id="287487"/>
    <lineage>
        <taxon>Bacteria</taxon>
        <taxon>Pseudomonadati</taxon>
        <taxon>Pseudomonadota</taxon>
        <taxon>Gammaproteobacteria</taxon>
        <taxon>Cellvibrionales</taxon>
        <taxon>Halieaceae</taxon>
        <taxon>Haliea</taxon>
    </lineage>
</organism>
<dbReference type="AlphaFoldDB" id="A0A3C1KHU2"/>
<proteinExistence type="predicted"/>
<dbReference type="Pfam" id="PF13442">
    <property type="entry name" value="Cytochrome_CBB3"/>
    <property type="match status" value="1"/>
</dbReference>
<dbReference type="Proteomes" id="UP000259273">
    <property type="component" value="Unassembled WGS sequence"/>
</dbReference>
<dbReference type="Pfam" id="PF01011">
    <property type="entry name" value="PQQ"/>
    <property type="match status" value="1"/>
</dbReference>
<reference evidence="6 7" key="1">
    <citation type="journal article" date="2018" name="Nat. Biotechnol.">
        <title>A standardized bacterial taxonomy based on genome phylogeny substantially revises the tree of life.</title>
        <authorList>
            <person name="Parks D.H."/>
            <person name="Chuvochina M."/>
            <person name="Waite D.W."/>
            <person name="Rinke C."/>
            <person name="Skarshewski A."/>
            <person name="Chaumeil P.A."/>
            <person name="Hugenholtz P."/>
        </authorList>
    </citation>
    <scope>NUCLEOTIDE SEQUENCE [LARGE SCALE GENOMIC DNA]</scope>
    <source>
        <strain evidence="6">UBA9158</strain>
    </source>
</reference>
<dbReference type="GO" id="GO:0020037">
    <property type="term" value="F:heme binding"/>
    <property type="evidence" value="ECO:0007669"/>
    <property type="project" value="InterPro"/>
</dbReference>
<feature type="domain" description="Cytochrome c" evidence="5">
    <location>
        <begin position="116"/>
        <end position="194"/>
    </location>
</feature>
<gene>
    <name evidence="6" type="ORF">DCP75_00565</name>
</gene>
<name>A0A3C1KHU2_9GAMM</name>
<dbReference type="InterPro" id="IPR009056">
    <property type="entry name" value="Cyt_c-like_dom"/>
</dbReference>
<dbReference type="SUPFAM" id="SSF50998">
    <property type="entry name" value="Quinoprotein alcohol dehydrogenase-like"/>
    <property type="match status" value="1"/>
</dbReference>
<dbReference type="SUPFAM" id="SSF46626">
    <property type="entry name" value="Cytochrome c"/>
    <property type="match status" value="1"/>
</dbReference>
<evidence type="ECO:0000256" key="2">
    <source>
        <dbReference type="ARBA" id="ARBA00022723"/>
    </source>
</evidence>
<evidence type="ECO:0000313" key="6">
    <source>
        <dbReference type="EMBL" id="HAN26232.1"/>
    </source>
</evidence>
<accession>A0A3C1KHU2</accession>
<dbReference type="EMBL" id="DMND01000012">
    <property type="protein sequence ID" value="HAN26232.1"/>
    <property type="molecule type" value="Genomic_DNA"/>
</dbReference>
<comment type="caution">
    <text evidence="6">The sequence shown here is derived from an EMBL/GenBank/DDBJ whole genome shotgun (WGS) entry which is preliminary data.</text>
</comment>
<dbReference type="PANTHER" id="PTHR33751:SF13">
    <property type="entry name" value="CYTOCHROME BC1 COMPLEX CYTOCHROME C SUBUNIT"/>
    <property type="match status" value="1"/>
</dbReference>
<evidence type="ECO:0000256" key="4">
    <source>
        <dbReference type="PROSITE-ProRule" id="PRU00433"/>
    </source>
</evidence>
<feature type="non-terminal residue" evidence="6">
    <location>
        <position position="1"/>
    </location>
</feature>
<keyword evidence="3 4" id="KW-0408">Iron</keyword>
<dbReference type="InterPro" id="IPR036909">
    <property type="entry name" value="Cyt_c-like_dom_sf"/>
</dbReference>
<evidence type="ECO:0000256" key="3">
    <source>
        <dbReference type="ARBA" id="ARBA00023004"/>
    </source>
</evidence>
<dbReference type="InterPro" id="IPR018391">
    <property type="entry name" value="PQQ_b-propeller_rpt"/>
</dbReference>
<dbReference type="InterPro" id="IPR050597">
    <property type="entry name" value="Cytochrome_c_Oxidase_Subunit"/>
</dbReference>
<keyword evidence="1 4" id="KW-0349">Heme</keyword>
<dbReference type="InterPro" id="IPR002372">
    <property type="entry name" value="PQQ_rpt_dom"/>
</dbReference>
<dbReference type="SMART" id="SM00564">
    <property type="entry name" value="PQQ"/>
    <property type="match status" value="1"/>
</dbReference>
<dbReference type="InterPro" id="IPR011047">
    <property type="entry name" value="Quinoprotein_ADH-like_sf"/>
</dbReference>
<dbReference type="PROSITE" id="PS51007">
    <property type="entry name" value="CYTC"/>
    <property type="match status" value="1"/>
</dbReference>
<dbReference type="Gene3D" id="1.10.760.10">
    <property type="entry name" value="Cytochrome c-like domain"/>
    <property type="match status" value="1"/>
</dbReference>
<dbReference type="GO" id="GO:0046872">
    <property type="term" value="F:metal ion binding"/>
    <property type="evidence" value="ECO:0007669"/>
    <property type="project" value="UniProtKB-KW"/>
</dbReference>
<dbReference type="Gene3D" id="2.140.10.10">
    <property type="entry name" value="Quinoprotein alcohol dehydrogenase-like superfamily"/>
    <property type="match status" value="1"/>
</dbReference>
<dbReference type="GO" id="GO:0009055">
    <property type="term" value="F:electron transfer activity"/>
    <property type="evidence" value="ECO:0007669"/>
    <property type="project" value="InterPro"/>
</dbReference>
<sequence>THNGGVLATGGNLVFQGTSDGRFIAVRADNGELLWTFPMETSVMAGPISYRVNGEQYIAVTAGRGGALMMNMGKTYPTGNPNNRLVAFKLGASGALPVTPTVERPLPPSMPEASEDQIAEGRNLFNRFCARCHGADVVGDGSIPDLRYLAPVWHENFAAVVREGLMEQAGMPRFDDVLDAAQVDNVHAYVISRAHEDYALRTEQGWLARARNYLTDKAAQLAAWLVRRDATTD</sequence>
<keyword evidence="2 4" id="KW-0479">Metal-binding</keyword>
<evidence type="ECO:0000256" key="1">
    <source>
        <dbReference type="ARBA" id="ARBA00022617"/>
    </source>
</evidence>
<dbReference type="PANTHER" id="PTHR33751">
    <property type="entry name" value="CBB3-TYPE CYTOCHROME C OXIDASE SUBUNIT FIXP"/>
    <property type="match status" value="1"/>
</dbReference>
<protein>
    <submittedName>
        <fullName evidence="6">PQQ-dependent dehydrogenase, methanol/ethanol family</fullName>
    </submittedName>
</protein>